<name>A0A836P1C1_XANVA</name>
<proteinExistence type="predicted"/>
<protein>
    <submittedName>
        <fullName evidence="1">Uncharacterized protein</fullName>
    </submittedName>
</protein>
<reference evidence="1" key="1">
    <citation type="submission" date="2012-05" db="EMBL/GenBank/DDBJ databases">
        <authorList>
            <person name="Studholme D.J."/>
            <person name="Wasukira A."/>
            <person name="Grant M."/>
        </authorList>
    </citation>
    <scope>NUCLEOTIDE SEQUENCE [LARGE SCALE GENOMIC DNA]</scope>
    <source>
        <strain evidence="1">NCPPB 890</strain>
    </source>
</reference>
<accession>A0A836P1C1</accession>
<evidence type="ECO:0000313" key="1">
    <source>
        <dbReference type="EMBL" id="KFA00993.1"/>
    </source>
</evidence>
<comment type="caution">
    <text evidence="1">The sequence shown here is derived from an EMBL/GenBank/DDBJ whole genome shotgun (WGS) entry which is preliminary data.</text>
</comment>
<sequence length="59" mass="6866">MIPLHCFVRATDLRARIFCLALRRYKTNAIQTRQYRSVEAAIGARSLRHISVQENLEHA</sequence>
<gene>
    <name evidence="1" type="ORF">A11K_0118610</name>
</gene>
<dbReference type="AlphaFoldDB" id="A0A836P1C1"/>
<dbReference type="EMBL" id="AKBN01001160">
    <property type="protein sequence ID" value="KFA00993.1"/>
    <property type="molecule type" value="Genomic_DNA"/>
</dbReference>
<organism evidence="1">
    <name type="scientific">Xanthomonas vasicola pv. vasculorum NCPPB 890</name>
    <dbReference type="NCBI Taxonomy" id="1184265"/>
    <lineage>
        <taxon>Bacteria</taxon>
        <taxon>Pseudomonadati</taxon>
        <taxon>Pseudomonadota</taxon>
        <taxon>Gammaproteobacteria</taxon>
        <taxon>Lysobacterales</taxon>
        <taxon>Lysobacteraceae</taxon>
        <taxon>Xanthomonas</taxon>
    </lineage>
</organism>